<protein>
    <submittedName>
        <fullName evidence="10">ABC transporter, ATP-binding protein</fullName>
    </submittedName>
</protein>
<dbReference type="InterPro" id="IPR036640">
    <property type="entry name" value="ABC1_TM_sf"/>
</dbReference>
<feature type="transmembrane region" description="Helical" evidence="7">
    <location>
        <begin position="152"/>
        <end position="174"/>
    </location>
</feature>
<feature type="domain" description="ABC transporter" evidence="8">
    <location>
        <begin position="358"/>
        <end position="573"/>
    </location>
</feature>
<evidence type="ECO:0000256" key="1">
    <source>
        <dbReference type="ARBA" id="ARBA00004651"/>
    </source>
</evidence>
<evidence type="ECO:0000256" key="5">
    <source>
        <dbReference type="ARBA" id="ARBA00022989"/>
    </source>
</evidence>
<feature type="domain" description="ABC transmembrane type-1" evidence="9">
    <location>
        <begin position="35"/>
        <end position="326"/>
    </location>
</feature>
<dbReference type="SUPFAM" id="SSF90123">
    <property type="entry name" value="ABC transporter transmembrane region"/>
    <property type="match status" value="1"/>
</dbReference>
<evidence type="ECO:0000259" key="9">
    <source>
        <dbReference type="PROSITE" id="PS50929"/>
    </source>
</evidence>
<dbReference type="RefSeq" id="WP_061101959.1">
    <property type="nucleotide sequence ID" value="NZ_JAWGMA010000006.1"/>
</dbReference>
<reference evidence="10 11" key="1">
    <citation type="submission" date="2016-02" db="EMBL/GenBank/DDBJ databases">
        <authorList>
            <person name="Wen L."/>
            <person name="He K."/>
            <person name="Yang H."/>
        </authorList>
    </citation>
    <scope>NUCLEOTIDE SEQUENCE [LARGE SCALE GENOMIC DNA]</scope>
    <source>
        <strain evidence="10 11">MJR8628A</strain>
    </source>
</reference>
<evidence type="ECO:0000256" key="4">
    <source>
        <dbReference type="ARBA" id="ARBA00022840"/>
    </source>
</evidence>
<dbReference type="PROSITE" id="PS50893">
    <property type="entry name" value="ABC_TRANSPORTER_2"/>
    <property type="match status" value="1"/>
</dbReference>
<dbReference type="InterPro" id="IPR003439">
    <property type="entry name" value="ABC_transporter-like_ATP-bd"/>
</dbReference>
<feature type="transmembrane region" description="Helical" evidence="7">
    <location>
        <begin position="79"/>
        <end position="99"/>
    </location>
</feature>
<feature type="transmembrane region" description="Helical" evidence="7">
    <location>
        <begin position="302"/>
        <end position="324"/>
    </location>
</feature>
<evidence type="ECO:0000313" key="11">
    <source>
        <dbReference type="Proteomes" id="UP000070326"/>
    </source>
</evidence>
<accession>A0A135YP62</accession>
<dbReference type="InterPro" id="IPR003593">
    <property type="entry name" value="AAA+_ATPase"/>
</dbReference>
<feature type="transmembrane region" description="Helical" evidence="7">
    <location>
        <begin position="180"/>
        <end position="201"/>
    </location>
</feature>
<dbReference type="STRING" id="1261.HMPREF3195_01474"/>
<evidence type="ECO:0000256" key="6">
    <source>
        <dbReference type="ARBA" id="ARBA00023136"/>
    </source>
</evidence>
<keyword evidence="5 7" id="KW-1133">Transmembrane helix</keyword>
<dbReference type="Gene3D" id="1.20.1560.10">
    <property type="entry name" value="ABC transporter type 1, transmembrane domain"/>
    <property type="match status" value="1"/>
</dbReference>
<dbReference type="eggNOG" id="COG1132">
    <property type="taxonomic scope" value="Bacteria"/>
</dbReference>
<dbReference type="PATRIC" id="fig|1261.5.peg.1478"/>
<dbReference type="PANTHER" id="PTHR43394:SF1">
    <property type="entry name" value="ATP-BINDING CASSETTE SUB-FAMILY B MEMBER 10, MITOCHONDRIAL"/>
    <property type="match status" value="1"/>
</dbReference>
<dbReference type="Proteomes" id="UP000070326">
    <property type="component" value="Unassembled WGS sequence"/>
</dbReference>
<comment type="caution">
    <text evidence="10">The sequence shown here is derived from an EMBL/GenBank/DDBJ whole genome shotgun (WGS) entry which is preliminary data.</text>
</comment>
<dbReference type="PROSITE" id="PS50929">
    <property type="entry name" value="ABC_TM1F"/>
    <property type="match status" value="1"/>
</dbReference>
<evidence type="ECO:0000256" key="2">
    <source>
        <dbReference type="ARBA" id="ARBA00022692"/>
    </source>
</evidence>
<organism evidence="10 11">
    <name type="scientific">Peptostreptococcus anaerobius</name>
    <dbReference type="NCBI Taxonomy" id="1261"/>
    <lineage>
        <taxon>Bacteria</taxon>
        <taxon>Bacillati</taxon>
        <taxon>Bacillota</taxon>
        <taxon>Clostridia</taxon>
        <taxon>Peptostreptococcales</taxon>
        <taxon>Peptostreptococcaceae</taxon>
        <taxon>Peptostreptococcus</taxon>
    </lineage>
</organism>
<dbReference type="InterPro" id="IPR017871">
    <property type="entry name" value="ABC_transporter-like_CS"/>
</dbReference>
<dbReference type="InterPro" id="IPR027417">
    <property type="entry name" value="P-loop_NTPase"/>
</dbReference>
<evidence type="ECO:0000259" key="8">
    <source>
        <dbReference type="PROSITE" id="PS50893"/>
    </source>
</evidence>
<dbReference type="Pfam" id="PF00664">
    <property type="entry name" value="ABC_membrane"/>
    <property type="match status" value="1"/>
</dbReference>
<keyword evidence="4 10" id="KW-0067">ATP-binding</keyword>
<dbReference type="NCBIfam" id="TIGR02868">
    <property type="entry name" value="CydC"/>
    <property type="match status" value="1"/>
</dbReference>
<feature type="transmembrane region" description="Helical" evidence="7">
    <location>
        <begin position="36"/>
        <end position="59"/>
    </location>
</feature>
<evidence type="ECO:0000256" key="3">
    <source>
        <dbReference type="ARBA" id="ARBA00022741"/>
    </source>
</evidence>
<dbReference type="GO" id="GO:0045454">
    <property type="term" value="P:cell redox homeostasis"/>
    <property type="evidence" value="ECO:0007669"/>
    <property type="project" value="InterPro"/>
</dbReference>
<dbReference type="GO" id="GO:0015421">
    <property type="term" value="F:ABC-type oligopeptide transporter activity"/>
    <property type="evidence" value="ECO:0007669"/>
    <property type="project" value="TreeGrafter"/>
</dbReference>
<evidence type="ECO:0000256" key="7">
    <source>
        <dbReference type="SAM" id="Phobius"/>
    </source>
</evidence>
<dbReference type="AlphaFoldDB" id="A0A135YP62"/>
<dbReference type="Gene3D" id="3.40.50.300">
    <property type="entry name" value="P-loop containing nucleotide triphosphate hydrolases"/>
    <property type="match status" value="1"/>
</dbReference>
<dbReference type="GO" id="GO:0016887">
    <property type="term" value="F:ATP hydrolysis activity"/>
    <property type="evidence" value="ECO:0007669"/>
    <property type="project" value="InterPro"/>
</dbReference>
<dbReference type="InterPro" id="IPR014223">
    <property type="entry name" value="ABC_CydC/D"/>
</dbReference>
<name>A0A135YP62_9FIRM</name>
<keyword evidence="3" id="KW-0547">Nucleotide-binding</keyword>
<keyword evidence="2 7" id="KW-0812">Transmembrane</keyword>
<dbReference type="GO" id="GO:0005886">
    <property type="term" value="C:plasma membrane"/>
    <property type="evidence" value="ECO:0007669"/>
    <property type="project" value="UniProtKB-SubCell"/>
</dbReference>
<evidence type="ECO:0000313" key="10">
    <source>
        <dbReference type="EMBL" id="KXI11141.1"/>
    </source>
</evidence>
<comment type="subcellular location">
    <subcellularLocation>
        <location evidence="1">Cell membrane</location>
        <topology evidence="1">Multi-pass membrane protein</topology>
    </subcellularLocation>
</comment>
<feature type="transmembrane region" description="Helical" evidence="7">
    <location>
        <begin position="271"/>
        <end position="290"/>
    </location>
</feature>
<gene>
    <name evidence="10" type="ORF">HMPREF3195_01474</name>
</gene>
<sequence>MNNKNTNSADTRRGTLRMMLEMVGLVAPLKFQMMGAILLGVVGFLLSFGLGIFGGYAVVSLLPIPVEGLENIPFGGHDFAWYIRALIVCAVLRGVLHYLEQFLNHYIAFRILAEIRHKVFSAMRRLAPAKLEGENQGKLISIIMGDIELLEVFYAHTISPILIATLTLVCLFVFFVNINIYVALLALASELVVGLVVPIIASEKSKTVGVKIRRELGLLNGKFLDQLRGIREVIQYDKGNVAIDQLADTTEQILKNQEDLRMQVAGLQSNTDTIIIVFSVLQAILCMSLVSKGMLRPSEAFIAVLTQISTFAPFIALANLGVTLTQTFACGDRVLSLIEEEPIVERLVDGKDVEMKNLSAENIGFKYEDVDVLKDVNFDLELGETVGIMGKSGSGKSTILKLIMRFWDPQKGSISINGVNIKDVNTDSLYENIDYMTQSTILFAGDIRDNLRVAKLDATDEEIYDALKKASIYDHVAKLEHGLDTRVSDLGDNFSGGERQRIGLARCFLTDSKLLLLDEPTSNLDSHNEAVILKSMMDGMKEKTIVLVSHRESTLGVCDRVYSCKNGELKPLI</sequence>
<dbReference type="PANTHER" id="PTHR43394">
    <property type="entry name" value="ATP-DEPENDENT PERMEASE MDL1, MITOCHONDRIAL"/>
    <property type="match status" value="1"/>
</dbReference>
<dbReference type="SMART" id="SM00382">
    <property type="entry name" value="AAA"/>
    <property type="match status" value="1"/>
</dbReference>
<dbReference type="GO" id="GO:0034775">
    <property type="term" value="P:glutathione transmembrane transport"/>
    <property type="evidence" value="ECO:0007669"/>
    <property type="project" value="InterPro"/>
</dbReference>
<dbReference type="SUPFAM" id="SSF52540">
    <property type="entry name" value="P-loop containing nucleoside triphosphate hydrolases"/>
    <property type="match status" value="1"/>
</dbReference>
<proteinExistence type="predicted"/>
<dbReference type="Pfam" id="PF00005">
    <property type="entry name" value="ABC_tran"/>
    <property type="match status" value="1"/>
</dbReference>
<keyword evidence="6 7" id="KW-0472">Membrane</keyword>
<dbReference type="GO" id="GO:0005524">
    <property type="term" value="F:ATP binding"/>
    <property type="evidence" value="ECO:0007669"/>
    <property type="project" value="UniProtKB-KW"/>
</dbReference>
<dbReference type="EMBL" id="LSQZ01000081">
    <property type="protein sequence ID" value="KXI11141.1"/>
    <property type="molecule type" value="Genomic_DNA"/>
</dbReference>
<dbReference type="PROSITE" id="PS00211">
    <property type="entry name" value="ABC_TRANSPORTER_1"/>
    <property type="match status" value="1"/>
</dbReference>
<dbReference type="InterPro" id="IPR011527">
    <property type="entry name" value="ABC1_TM_dom"/>
</dbReference>
<dbReference type="InterPro" id="IPR039421">
    <property type="entry name" value="Type_1_exporter"/>
</dbReference>